<dbReference type="Pfam" id="PF03130">
    <property type="entry name" value="HEAT_PBS"/>
    <property type="match status" value="1"/>
</dbReference>
<dbReference type="InterPro" id="IPR016024">
    <property type="entry name" value="ARM-type_fold"/>
</dbReference>
<dbReference type="EMBL" id="VBAP01000007">
    <property type="protein sequence ID" value="TMI77070.1"/>
    <property type="molecule type" value="Genomic_DNA"/>
</dbReference>
<reference evidence="1 2" key="1">
    <citation type="journal article" date="2019" name="Nat. Microbiol.">
        <title>Mediterranean grassland soil C-N compound turnover is dependent on rainfall and depth, and is mediated by genomically divergent microorganisms.</title>
        <authorList>
            <person name="Diamond S."/>
            <person name="Andeer P.F."/>
            <person name="Li Z."/>
            <person name="Crits-Christoph A."/>
            <person name="Burstein D."/>
            <person name="Anantharaman K."/>
            <person name="Lane K.R."/>
            <person name="Thomas B.C."/>
            <person name="Pan C."/>
            <person name="Northen T.R."/>
            <person name="Banfield J.F."/>
        </authorList>
    </citation>
    <scope>NUCLEOTIDE SEQUENCE [LARGE SCALE GENOMIC DNA]</scope>
    <source>
        <strain evidence="1">NP_8</strain>
    </source>
</reference>
<dbReference type="SMART" id="SM00567">
    <property type="entry name" value="EZ_HEAT"/>
    <property type="match status" value="3"/>
</dbReference>
<accession>A0A537J0I8</accession>
<dbReference type="Gene3D" id="1.25.10.10">
    <property type="entry name" value="Leucine-rich Repeat Variant"/>
    <property type="match status" value="1"/>
</dbReference>
<gene>
    <name evidence="1" type="ORF">E6H05_01580</name>
</gene>
<evidence type="ECO:0000313" key="2">
    <source>
        <dbReference type="Proteomes" id="UP000318834"/>
    </source>
</evidence>
<dbReference type="InterPro" id="IPR011989">
    <property type="entry name" value="ARM-like"/>
</dbReference>
<dbReference type="SUPFAM" id="SSF48371">
    <property type="entry name" value="ARM repeat"/>
    <property type="match status" value="1"/>
</dbReference>
<dbReference type="Pfam" id="PF13646">
    <property type="entry name" value="HEAT_2"/>
    <property type="match status" value="1"/>
</dbReference>
<dbReference type="Proteomes" id="UP000318834">
    <property type="component" value="Unassembled WGS sequence"/>
</dbReference>
<dbReference type="InterPro" id="IPR004155">
    <property type="entry name" value="PBS_lyase_HEAT"/>
</dbReference>
<protein>
    <submittedName>
        <fullName evidence="1">HEAT repeat domain-containing protein</fullName>
    </submittedName>
</protein>
<dbReference type="AlphaFoldDB" id="A0A537J0I8"/>
<comment type="caution">
    <text evidence="1">The sequence shown here is derived from an EMBL/GenBank/DDBJ whole genome shotgun (WGS) entry which is preliminary data.</text>
</comment>
<organism evidence="1 2">
    <name type="scientific">Candidatus Segetimicrobium genomatis</name>
    <dbReference type="NCBI Taxonomy" id="2569760"/>
    <lineage>
        <taxon>Bacteria</taxon>
        <taxon>Bacillati</taxon>
        <taxon>Candidatus Sysuimicrobiota</taxon>
        <taxon>Candidatus Sysuimicrobiia</taxon>
        <taxon>Candidatus Sysuimicrobiales</taxon>
        <taxon>Candidatus Segetimicrobiaceae</taxon>
        <taxon>Candidatus Segetimicrobium</taxon>
    </lineage>
</organism>
<proteinExistence type="predicted"/>
<sequence length="682" mass="73777">MDQPQRQLLEKVLRRVHSGLKTFQLYSAMHASAQVTVQDVAGTLRGYLQRYGAVALQVNKDRLIVDGVPLSEGSMNTLAFLLYVRNLASIAVLPGVTDREVGALLSLLAQDRQAIESAGGVERLALSQDLPHITIKAMALSESADALSEAGIVDALIRTRRLSPEQRDVVFSMLRDGPAATAALLVSVQKAAGGTSPDGNQIDVEHLLIALETLDRAVLDEPVEDQETLLQSLAQGVLQLDAGVRAALAPELLSQAVEGGSGRAILGELTGQEIALIVLGPVGQGDVAARLTKFLTSLRLQEGEAAEVTAFLGTALSAGGTKLGSFAASQGGLQLQPAGPEKDVWAAVDPSLLTFGPRDEAALAVLRNEASERAVTLDAIKGEMNLLGLQERPEEIMETAKALAGHLTFLADNQEMDMLTITLPMLREARERADVHRGAIDAELARVLNAGLLDRLVHDALQTHADASDDLLQALVAVRDHAVPHLIRMLERKPADAQRIQLRDLMAKICAGQAGLIGSRLPGASPHLARDLVFVLGELRDPAAAGYLARLAAHPEYLVRREAIDALRKMPSDQRRGALVEFFRDPDPRIQYSLIEGAEVAHDERIMTWMQDAVRSPDWTPGAIAVKVAAMKALARMRADDALPLLRRIARTRWVFSQGRRTVRQAARQIVDEWERSRQRPA</sequence>
<evidence type="ECO:0000313" key="1">
    <source>
        <dbReference type="EMBL" id="TMI77070.1"/>
    </source>
</evidence>
<name>A0A537J0I8_9BACT</name>